<evidence type="ECO:0000256" key="3">
    <source>
        <dbReference type="ARBA" id="ARBA00022679"/>
    </source>
</evidence>
<evidence type="ECO:0000259" key="7">
    <source>
        <dbReference type="PROSITE" id="PS50011"/>
    </source>
</evidence>
<comment type="caution">
    <text evidence="8">The sequence shown here is derived from an EMBL/GenBank/DDBJ whole genome shotgun (WGS) entry which is preliminary data.</text>
</comment>
<dbReference type="PANTHER" id="PTHR43289">
    <property type="entry name" value="MITOGEN-ACTIVATED PROTEIN KINASE KINASE KINASE 20-RELATED"/>
    <property type="match status" value="1"/>
</dbReference>
<evidence type="ECO:0000313" key="8">
    <source>
        <dbReference type="EMBL" id="MEU2125834.1"/>
    </source>
</evidence>
<gene>
    <name evidence="8" type="ORF">ABZ507_28855</name>
</gene>
<evidence type="ECO:0000256" key="2">
    <source>
        <dbReference type="ARBA" id="ARBA00022527"/>
    </source>
</evidence>
<evidence type="ECO:0000313" key="9">
    <source>
        <dbReference type="Proteomes" id="UP001550535"/>
    </source>
</evidence>
<dbReference type="Proteomes" id="UP001550535">
    <property type="component" value="Unassembled WGS sequence"/>
</dbReference>
<keyword evidence="3" id="KW-0808">Transferase</keyword>
<reference evidence="8 9" key="1">
    <citation type="submission" date="2024-06" db="EMBL/GenBank/DDBJ databases">
        <title>The Natural Products Discovery Center: Release of the First 8490 Sequenced Strains for Exploring Actinobacteria Biosynthetic Diversity.</title>
        <authorList>
            <person name="Kalkreuter E."/>
            <person name="Kautsar S.A."/>
            <person name="Yang D."/>
            <person name="Bader C.D."/>
            <person name="Teijaro C.N."/>
            <person name="Fluegel L."/>
            <person name="Davis C.M."/>
            <person name="Simpson J.R."/>
            <person name="Lauterbach L."/>
            <person name="Steele A.D."/>
            <person name="Gui C."/>
            <person name="Meng S."/>
            <person name="Li G."/>
            <person name="Viehrig K."/>
            <person name="Ye F."/>
            <person name="Su P."/>
            <person name="Kiefer A.F."/>
            <person name="Nichols A."/>
            <person name="Cepeda A.J."/>
            <person name="Yan W."/>
            <person name="Fan B."/>
            <person name="Jiang Y."/>
            <person name="Adhikari A."/>
            <person name="Zheng C.-J."/>
            <person name="Schuster L."/>
            <person name="Cowan T.M."/>
            <person name="Smanski M.J."/>
            <person name="Chevrette M.G."/>
            <person name="De Carvalho L.P.S."/>
            <person name="Shen B."/>
        </authorList>
    </citation>
    <scope>NUCLEOTIDE SEQUENCE [LARGE SCALE GENOMIC DNA]</scope>
    <source>
        <strain evidence="8 9">NPDC019434</strain>
    </source>
</reference>
<dbReference type="GO" id="GO:0016301">
    <property type="term" value="F:kinase activity"/>
    <property type="evidence" value="ECO:0007669"/>
    <property type="project" value="UniProtKB-KW"/>
</dbReference>
<dbReference type="InterPro" id="IPR008271">
    <property type="entry name" value="Ser/Thr_kinase_AS"/>
</dbReference>
<dbReference type="PANTHER" id="PTHR43289:SF6">
    <property type="entry name" value="SERINE_THREONINE-PROTEIN KINASE NEKL-3"/>
    <property type="match status" value="1"/>
</dbReference>
<dbReference type="SUPFAM" id="SSF56112">
    <property type="entry name" value="Protein kinase-like (PK-like)"/>
    <property type="match status" value="1"/>
</dbReference>
<feature type="domain" description="Protein kinase" evidence="7">
    <location>
        <begin position="1"/>
        <end position="129"/>
    </location>
</feature>
<keyword evidence="2" id="KW-0723">Serine/threonine-protein kinase</keyword>
<evidence type="ECO:0000256" key="6">
    <source>
        <dbReference type="ARBA" id="ARBA00022840"/>
    </source>
</evidence>
<accession>A0ABV2XJ02</accession>
<dbReference type="EC" id="2.7.11.1" evidence="1"/>
<name>A0ABV2XJ02_9NOCA</name>
<dbReference type="PROSITE" id="PS00108">
    <property type="entry name" value="PROTEIN_KINASE_ST"/>
    <property type="match status" value="1"/>
</dbReference>
<dbReference type="EMBL" id="JBEYBR010000101">
    <property type="protein sequence ID" value="MEU2125834.1"/>
    <property type="molecule type" value="Genomic_DNA"/>
</dbReference>
<keyword evidence="6" id="KW-0067">ATP-binding</keyword>
<dbReference type="PROSITE" id="PS50011">
    <property type="entry name" value="PROTEIN_KINASE_DOM"/>
    <property type="match status" value="1"/>
</dbReference>
<keyword evidence="9" id="KW-1185">Reference proteome</keyword>
<sequence>MGSLRGAEVLRQNESFAGDTAKALDYAHSRGVLHRDIKPANILIAEPETGRETRGLLTDFGIARLLDADTELTATGTFTATLAYASPEQLSGEPVDAFAFGLVFCLTLASGAMELMTPQIDRPLDRRQT</sequence>
<dbReference type="InterPro" id="IPR000719">
    <property type="entry name" value="Prot_kinase_dom"/>
</dbReference>
<dbReference type="InterPro" id="IPR011009">
    <property type="entry name" value="Kinase-like_dom_sf"/>
</dbReference>
<evidence type="ECO:0000256" key="4">
    <source>
        <dbReference type="ARBA" id="ARBA00022741"/>
    </source>
</evidence>
<organism evidence="8 9">
    <name type="scientific">Nocardia niwae</name>
    <dbReference type="NCBI Taxonomy" id="626084"/>
    <lineage>
        <taxon>Bacteria</taxon>
        <taxon>Bacillati</taxon>
        <taxon>Actinomycetota</taxon>
        <taxon>Actinomycetes</taxon>
        <taxon>Mycobacteriales</taxon>
        <taxon>Nocardiaceae</taxon>
        <taxon>Nocardia</taxon>
    </lineage>
</organism>
<dbReference type="Gene3D" id="1.10.510.10">
    <property type="entry name" value="Transferase(Phosphotransferase) domain 1"/>
    <property type="match status" value="1"/>
</dbReference>
<keyword evidence="4" id="KW-0547">Nucleotide-binding</keyword>
<evidence type="ECO:0000256" key="1">
    <source>
        <dbReference type="ARBA" id="ARBA00012513"/>
    </source>
</evidence>
<keyword evidence="5 8" id="KW-0418">Kinase</keyword>
<proteinExistence type="predicted"/>
<protein>
    <recommendedName>
        <fullName evidence="1">non-specific serine/threonine protein kinase</fullName>
        <ecNumber evidence="1">2.7.11.1</ecNumber>
    </recommendedName>
</protein>
<evidence type="ECO:0000256" key="5">
    <source>
        <dbReference type="ARBA" id="ARBA00022777"/>
    </source>
</evidence>
<dbReference type="Pfam" id="PF00069">
    <property type="entry name" value="Pkinase"/>
    <property type="match status" value="1"/>
</dbReference>